<dbReference type="EMBL" id="JBHULU010000009">
    <property type="protein sequence ID" value="MFD2513353.1"/>
    <property type="molecule type" value="Genomic_DNA"/>
</dbReference>
<comment type="caution">
    <text evidence="2">The sequence shown here is derived from an EMBL/GenBank/DDBJ whole genome shotgun (WGS) entry which is preliminary data.</text>
</comment>
<gene>
    <name evidence="2" type="ORF">ACFSRY_05710</name>
</gene>
<proteinExistence type="predicted"/>
<dbReference type="Proteomes" id="UP001597544">
    <property type="component" value="Unassembled WGS sequence"/>
</dbReference>
<dbReference type="EC" id="2.3.1.-" evidence="2"/>
<protein>
    <submittedName>
        <fullName evidence="2">GNAT family N-acetyltransferase</fullName>
        <ecNumber evidence="2">2.3.1.-</ecNumber>
    </submittedName>
</protein>
<dbReference type="Gene3D" id="3.40.630.30">
    <property type="match status" value="1"/>
</dbReference>
<keyword evidence="3" id="KW-1185">Reference proteome</keyword>
<sequence length="172" mass="19908">MIKYYSTKELDPKLKSELQNFINVEFGDVPFVKERVWAQPDYVFVKYEGDAIVTFYQVIIRNIALDGKSYPVAGINNVITPPPFRGKGYSSQVLRETESILFNKLQCSFGLLLCADALVPFYSRLNWYKVDTTLYYDQPQGKQLYDSNVMLLTPSSQERIYPQHIDLNGLPW</sequence>
<evidence type="ECO:0000259" key="1">
    <source>
        <dbReference type="PROSITE" id="PS51186"/>
    </source>
</evidence>
<dbReference type="GO" id="GO:0016746">
    <property type="term" value="F:acyltransferase activity"/>
    <property type="evidence" value="ECO:0007669"/>
    <property type="project" value="UniProtKB-KW"/>
</dbReference>
<dbReference type="InterPro" id="IPR016181">
    <property type="entry name" value="Acyl_CoA_acyltransferase"/>
</dbReference>
<reference evidence="3" key="1">
    <citation type="journal article" date="2019" name="Int. J. Syst. Evol. Microbiol.">
        <title>The Global Catalogue of Microorganisms (GCM) 10K type strain sequencing project: providing services to taxonomists for standard genome sequencing and annotation.</title>
        <authorList>
            <consortium name="The Broad Institute Genomics Platform"/>
            <consortium name="The Broad Institute Genome Sequencing Center for Infectious Disease"/>
            <person name="Wu L."/>
            <person name="Ma J."/>
        </authorList>
    </citation>
    <scope>NUCLEOTIDE SEQUENCE [LARGE SCALE GENOMIC DNA]</scope>
    <source>
        <strain evidence="3">KCTC 42498</strain>
    </source>
</reference>
<dbReference type="Pfam" id="PF13527">
    <property type="entry name" value="Acetyltransf_9"/>
    <property type="match status" value="1"/>
</dbReference>
<name>A0ABW5IJA2_9BACT</name>
<dbReference type="SUPFAM" id="SSF55729">
    <property type="entry name" value="Acyl-CoA N-acyltransferases (Nat)"/>
    <property type="match status" value="1"/>
</dbReference>
<keyword evidence="2" id="KW-0808">Transferase</keyword>
<keyword evidence="2" id="KW-0012">Acyltransferase</keyword>
<dbReference type="RefSeq" id="WP_377503944.1">
    <property type="nucleotide sequence ID" value="NZ_JBHULU010000009.1"/>
</dbReference>
<organism evidence="2 3">
    <name type="scientific">Pontibacter locisalis</name>
    <dbReference type="NCBI Taxonomy" id="1719035"/>
    <lineage>
        <taxon>Bacteria</taxon>
        <taxon>Pseudomonadati</taxon>
        <taxon>Bacteroidota</taxon>
        <taxon>Cytophagia</taxon>
        <taxon>Cytophagales</taxon>
        <taxon>Hymenobacteraceae</taxon>
        <taxon>Pontibacter</taxon>
    </lineage>
</organism>
<evidence type="ECO:0000313" key="2">
    <source>
        <dbReference type="EMBL" id="MFD2513353.1"/>
    </source>
</evidence>
<feature type="domain" description="N-acetyltransferase" evidence="1">
    <location>
        <begin position="5"/>
        <end position="166"/>
    </location>
</feature>
<evidence type="ECO:0000313" key="3">
    <source>
        <dbReference type="Proteomes" id="UP001597544"/>
    </source>
</evidence>
<accession>A0ABW5IJA2</accession>
<dbReference type="PROSITE" id="PS51186">
    <property type="entry name" value="GNAT"/>
    <property type="match status" value="1"/>
</dbReference>
<dbReference type="InterPro" id="IPR000182">
    <property type="entry name" value="GNAT_dom"/>
</dbReference>